<sequence>MAAGKPESASPVHVFSTTPPSPHTMPMEPMAHDEHEPTSSGSSIDASVGTPACMSPRSPMYSSNDGFLDASAAITLGPAVPPLPSVVTSGIPPRDGADSTPSPVGSKTSSFFATSQCDTPPPAPRLAPAAPSPLSLSRASSLRARALPNLPSPTQEYDHVETPAELSQLAPLHQSPSLAPTWVPPRPPHADHIEMRLFPDAEHLLGEGRQAIGSRSRESDDGPPGGILPEPSERPADSLTRRSNKGRVFIVKLIAVKEDEEDANVPIMPPSPTPVRKRSSTIYAGGREGPEHTMGHAHSPSLPGALELEKPPSPRRLVLLLEHVPLGSVDRMLRTEPGLVGERLWGRWAREAAEALEWVHSRGVVHADIKPSNILLTYQLTSDLHLRLSDFGSSLLIHPSSPPTDGVGLGTLPFSAPELVDPNASFSFPIDVFALGASLYQMITGREPYRGSRPVEMMHHVRNGILWDWEERQRLKRVGEHSASSSPYPSGPSWRAEPVPAVEIRRAISLRAPGGTPSPHKRFPSADHTFGSGGSLSAESLSSSPGGIKSWAAWANGARQDAVDKLLDDKGEKGFSPLRRRAGNEIARNASIRSARSVLSNQRSSPESSPESTSRRRAPVQTERPSSAAALRAITDLALDGEDRRKDSYDDRAYADGAPAMHFLGGGRVPDDVRDVLRAMLDPNAAERPSVGDVLAAWDELKVGV</sequence>
<dbReference type="OrthoDB" id="4062651at2759"/>
<dbReference type="EMBL" id="ALBS01000096">
    <property type="protein sequence ID" value="EJT50615.1"/>
    <property type="molecule type" value="Genomic_DNA"/>
</dbReference>
<keyword evidence="1" id="KW-0808">Transferase</keyword>
<feature type="region of interest" description="Disordered" evidence="5">
    <location>
        <begin position="80"/>
        <end position="159"/>
    </location>
</feature>
<feature type="compositionally biased region" description="Low complexity" evidence="5">
    <location>
        <begin position="603"/>
        <end position="612"/>
    </location>
</feature>
<accession>J4UGL9</accession>
<evidence type="ECO:0000256" key="2">
    <source>
        <dbReference type="ARBA" id="ARBA00022741"/>
    </source>
</evidence>
<dbReference type="HOGENOM" id="CLU_342145_0_0_1"/>
<dbReference type="Proteomes" id="UP000002748">
    <property type="component" value="Unassembled WGS sequence"/>
</dbReference>
<evidence type="ECO:0000256" key="5">
    <source>
        <dbReference type="SAM" id="MobiDB-lite"/>
    </source>
</evidence>
<feature type="compositionally biased region" description="Polar residues" evidence="5">
    <location>
        <begin position="591"/>
        <end position="602"/>
    </location>
</feature>
<protein>
    <recommendedName>
        <fullName evidence="6">Protein kinase domain-containing protein</fullName>
    </recommendedName>
</protein>
<keyword evidence="4" id="KW-0067">ATP-binding</keyword>
<evidence type="ECO:0000256" key="3">
    <source>
        <dbReference type="ARBA" id="ARBA00022777"/>
    </source>
</evidence>
<evidence type="ECO:0000313" key="7">
    <source>
        <dbReference type="EMBL" id="EJT50615.1"/>
    </source>
</evidence>
<feature type="domain" description="Protein kinase" evidence="6">
    <location>
        <begin position="199"/>
        <end position="702"/>
    </location>
</feature>
<dbReference type="KEGG" id="tasa:A1Q1_08167"/>
<proteinExistence type="predicted"/>
<dbReference type="GeneID" id="25991679"/>
<feature type="compositionally biased region" description="Low complexity" evidence="5">
    <location>
        <begin position="126"/>
        <end position="148"/>
    </location>
</feature>
<dbReference type="PANTHER" id="PTHR43289:SF6">
    <property type="entry name" value="SERINE_THREONINE-PROTEIN KINASE NEKL-3"/>
    <property type="match status" value="1"/>
</dbReference>
<dbReference type="GO" id="GO:0004674">
    <property type="term" value="F:protein serine/threonine kinase activity"/>
    <property type="evidence" value="ECO:0007669"/>
    <property type="project" value="TreeGrafter"/>
</dbReference>
<evidence type="ECO:0000313" key="8">
    <source>
        <dbReference type="Proteomes" id="UP000002748"/>
    </source>
</evidence>
<keyword evidence="2" id="KW-0547">Nucleotide-binding</keyword>
<dbReference type="InterPro" id="IPR000719">
    <property type="entry name" value="Prot_kinase_dom"/>
</dbReference>
<dbReference type="AlphaFoldDB" id="J4UGL9"/>
<dbReference type="SUPFAM" id="SSF56112">
    <property type="entry name" value="Protein kinase-like (PK-like)"/>
    <property type="match status" value="1"/>
</dbReference>
<gene>
    <name evidence="7" type="ORF">A1Q1_08167</name>
</gene>
<dbReference type="PROSITE" id="PS50011">
    <property type="entry name" value="PROTEIN_KINASE_DOM"/>
    <property type="match status" value="1"/>
</dbReference>
<dbReference type="GO" id="GO:0005524">
    <property type="term" value="F:ATP binding"/>
    <property type="evidence" value="ECO:0007669"/>
    <property type="project" value="UniProtKB-KW"/>
</dbReference>
<evidence type="ECO:0000259" key="6">
    <source>
        <dbReference type="PROSITE" id="PS50011"/>
    </source>
</evidence>
<dbReference type="InterPro" id="IPR011009">
    <property type="entry name" value="Kinase-like_dom_sf"/>
</dbReference>
<feature type="region of interest" description="Disordered" evidence="5">
    <location>
        <begin position="263"/>
        <end position="300"/>
    </location>
</feature>
<dbReference type="InterPro" id="IPR008271">
    <property type="entry name" value="Ser/Thr_kinase_AS"/>
</dbReference>
<comment type="caution">
    <text evidence="7">The sequence shown here is derived from an EMBL/GenBank/DDBJ whole genome shotgun (WGS) entry which is preliminary data.</text>
</comment>
<feature type="region of interest" description="Disordered" evidence="5">
    <location>
        <begin position="511"/>
        <end position="542"/>
    </location>
</feature>
<dbReference type="SMART" id="SM00220">
    <property type="entry name" value="S_TKc"/>
    <property type="match status" value="1"/>
</dbReference>
<dbReference type="PROSITE" id="PS00108">
    <property type="entry name" value="PROTEIN_KINASE_ST"/>
    <property type="match status" value="1"/>
</dbReference>
<name>J4UGL9_TRIAS</name>
<organism evidence="7 8">
    <name type="scientific">Trichosporon asahii var. asahii (strain ATCC 90039 / CBS 2479 / JCM 2466 / KCTC 7840 / NBRC 103889/ NCYC 2677 / UAMH 7654)</name>
    <name type="common">Yeast</name>
    <dbReference type="NCBI Taxonomy" id="1186058"/>
    <lineage>
        <taxon>Eukaryota</taxon>
        <taxon>Fungi</taxon>
        <taxon>Dikarya</taxon>
        <taxon>Basidiomycota</taxon>
        <taxon>Agaricomycotina</taxon>
        <taxon>Tremellomycetes</taxon>
        <taxon>Trichosporonales</taxon>
        <taxon>Trichosporonaceae</taxon>
        <taxon>Trichosporon</taxon>
    </lineage>
</organism>
<keyword evidence="3" id="KW-0418">Kinase</keyword>
<dbReference type="PANTHER" id="PTHR43289">
    <property type="entry name" value="MITOGEN-ACTIVATED PROTEIN KINASE KINASE KINASE 20-RELATED"/>
    <property type="match status" value="1"/>
</dbReference>
<dbReference type="VEuPathDB" id="FungiDB:A1Q1_08167"/>
<feature type="region of interest" description="Disordered" evidence="5">
    <location>
        <begin position="212"/>
        <end position="241"/>
    </location>
</feature>
<evidence type="ECO:0000256" key="4">
    <source>
        <dbReference type="ARBA" id="ARBA00022840"/>
    </source>
</evidence>
<feature type="compositionally biased region" description="Basic and acidic residues" evidence="5">
    <location>
        <begin position="231"/>
        <end position="240"/>
    </location>
</feature>
<dbReference type="Gene3D" id="1.10.510.10">
    <property type="entry name" value="Transferase(Phosphotransferase) domain 1"/>
    <property type="match status" value="1"/>
</dbReference>
<dbReference type="Pfam" id="PF00069">
    <property type="entry name" value="Pkinase"/>
    <property type="match status" value="1"/>
</dbReference>
<evidence type="ECO:0000256" key="1">
    <source>
        <dbReference type="ARBA" id="ARBA00022679"/>
    </source>
</evidence>
<feature type="region of interest" description="Disordered" evidence="5">
    <location>
        <begin position="570"/>
        <end position="628"/>
    </location>
</feature>
<reference evidence="7 8" key="1">
    <citation type="journal article" date="2012" name="Eukaryot. Cell">
        <title>Draft genome sequence of CBS 2479, the standard type strain of Trichosporon asahii.</title>
        <authorList>
            <person name="Yang R.Y."/>
            <person name="Li H.T."/>
            <person name="Zhu H."/>
            <person name="Zhou G.P."/>
            <person name="Wang M."/>
            <person name="Wang L."/>
        </authorList>
    </citation>
    <scope>NUCLEOTIDE SEQUENCE [LARGE SCALE GENOMIC DNA]</scope>
    <source>
        <strain evidence="8">ATCC 90039 / CBS 2479 / JCM 2466 / KCTC 7840 / NCYC 2677 / UAMH 7654</strain>
    </source>
</reference>
<dbReference type="RefSeq" id="XP_014181789.1">
    <property type="nucleotide sequence ID" value="XM_014326314.1"/>
</dbReference>
<feature type="compositionally biased region" description="Polar residues" evidence="5">
    <location>
        <begin position="99"/>
        <end position="118"/>
    </location>
</feature>
<feature type="region of interest" description="Disordered" evidence="5">
    <location>
        <begin position="1"/>
        <end position="57"/>
    </location>
</feature>